<feature type="compositionally biased region" description="Basic and acidic residues" evidence="1">
    <location>
        <begin position="263"/>
        <end position="276"/>
    </location>
</feature>
<feature type="region of interest" description="Disordered" evidence="1">
    <location>
        <begin position="588"/>
        <end position="618"/>
    </location>
</feature>
<feature type="region of interest" description="Disordered" evidence="1">
    <location>
        <begin position="1"/>
        <end position="25"/>
    </location>
</feature>
<dbReference type="AlphaFoldDB" id="A0AAW1V5A9"/>
<reference evidence="2 3" key="1">
    <citation type="submission" date="2023-03" db="EMBL/GenBank/DDBJ databases">
        <title>Genome insight into feeding habits of ladybird beetles.</title>
        <authorList>
            <person name="Li H.-S."/>
            <person name="Huang Y.-H."/>
            <person name="Pang H."/>
        </authorList>
    </citation>
    <scope>NUCLEOTIDE SEQUENCE [LARGE SCALE GENOMIC DNA]</scope>
    <source>
        <strain evidence="2">SYSU_2023b</strain>
        <tissue evidence="2">Whole body</tissue>
    </source>
</reference>
<keyword evidence="3" id="KW-1185">Reference proteome</keyword>
<feature type="compositionally biased region" description="Polar residues" evidence="1">
    <location>
        <begin position="597"/>
        <end position="618"/>
    </location>
</feature>
<protein>
    <submittedName>
        <fullName evidence="2">Uncharacterized protein</fullName>
    </submittedName>
</protein>
<proteinExistence type="predicted"/>
<organism evidence="2 3">
    <name type="scientific">Henosepilachna vigintioctopunctata</name>
    <dbReference type="NCBI Taxonomy" id="420089"/>
    <lineage>
        <taxon>Eukaryota</taxon>
        <taxon>Metazoa</taxon>
        <taxon>Ecdysozoa</taxon>
        <taxon>Arthropoda</taxon>
        <taxon>Hexapoda</taxon>
        <taxon>Insecta</taxon>
        <taxon>Pterygota</taxon>
        <taxon>Neoptera</taxon>
        <taxon>Endopterygota</taxon>
        <taxon>Coleoptera</taxon>
        <taxon>Polyphaga</taxon>
        <taxon>Cucujiformia</taxon>
        <taxon>Coccinelloidea</taxon>
        <taxon>Coccinellidae</taxon>
        <taxon>Epilachninae</taxon>
        <taxon>Epilachnini</taxon>
        <taxon>Henosepilachna</taxon>
    </lineage>
</organism>
<dbReference type="Proteomes" id="UP001431783">
    <property type="component" value="Unassembled WGS sequence"/>
</dbReference>
<evidence type="ECO:0000313" key="2">
    <source>
        <dbReference type="EMBL" id="KAK9890877.1"/>
    </source>
</evidence>
<comment type="caution">
    <text evidence="2">The sequence shown here is derived from an EMBL/GenBank/DDBJ whole genome shotgun (WGS) entry which is preliminary data.</text>
</comment>
<sequence>MGSTEVVEPLPNNENGSFKESNSISNENGCTNMKRKCYRKGSRICYTDLENITMLKKIPEKDTSQISISGQLENEIYDKVDSYRSGESLFKTFTFEQTRDINDPETLKCIEFWKGVMQKNLAPIKCTLIESDKKKQSKRTAEKKKSVSEAKRESIAEKPNEAEEKANFAADQEKIWTKALKEIRDRKLDKLKLYVKERCEYCRDPFTKSFADELQGEKIEQAAEIEALNEWEPKQRKKSQSRVFSIKRLHSKIRRFSSTQTTESKDKADKATEKEPSTTYLKARSSIYGVSKKSDAKLAASAKHLGRHISPRSSINIAEYKDLPVDDFTNTDNVAKITEVQVPDINCPCNSSTCVCTHKADEISRSNLIEAARKSLLEDKSNENIPTIYDDTCTCNIRAEPWETVTCSTEPCVGKQPEIQESSSDFDLNKYLEKLEKPVPCICGKFSDVVCSSEQCKNKKSQDTICGDKKAQSTMEGDTCVCPDEEAPCINETCSTKQPQKPIGKCVCRNAKPWCEVKCQSWSCTVNHEKIRKQQNKNDVEEEINLNKFPPAKEITSTCSCEKSFPWKNLQCSYDLCAGKHKPVSILQTEEKKRRSSVNIRRTPSQLNAGSTKTSNTSQDKNNCICSTSEPWRPITCLTYCDTKEQIDKKKEKEPPLIVNKIIIPEDTTCICDDKTLEPICKAHKCQKRNFDVEYPPPCICPKGLEDGKQEHFRCDSEKCKMKKIDKTCICTKSPEAPCENKTCETKPTPSKTLKPANKRLNYDTRCVCKVRGLPTTEEVNCTAPHCPFRKKPIPKKKQPMVVKTIPYEDSSAQNITTNKSRCLCKAGDKETICKNIKCRGKKEKRNASITEENGEDEEPQSCICNDDNSSDHEVICRQVQCRKVSVTEGGVVMNDKCVCTNMEATCNEAFCSKLVDEKTFEKIIEESVIEERPYCYICGHYDCSSVKNRADDEVCRK</sequence>
<evidence type="ECO:0000256" key="1">
    <source>
        <dbReference type="SAM" id="MobiDB-lite"/>
    </source>
</evidence>
<gene>
    <name evidence="2" type="ORF">WA026_012222</name>
</gene>
<name>A0AAW1V5A9_9CUCU</name>
<evidence type="ECO:0000313" key="3">
    <source>
        <dbReference type="Proteomes" id="UP001431783"/>
    </source>
</evidence>
<accession>A0AAW1V5A9</accession>
<feature type="region of interest" description="Disordered" evidence="1">
    <location>
        <begin position="137"/>
        <end position="166"/>
    </location>
</feature>
<dbReference type="EMBL" id="JARQZJ010000126">
    <property type="protein sequence ID" value="KAK9890877.1"/>
    <property type="molecule type" value="Genomic_DNA"/>
</dbReference>
<feature type="region of interest" description="Disordered" evidence="1">
    <location>
        <begin position="255"/>
        <end position="277"/>
    </location>
</feature>
<feature type="compositionally biased region" description="Polar residues" evidence="1">
    <location>
        <begin position="12"/>
        <end position="25"/>
    </location>
</feature>